<dbReference type="EMBL" id="BLKI01000005">
    <property type="protein sequence ID" value="GFF64791.1"/>
    <property type="molecule type" value="Genomic_DNA"/>
</dbReference>
<keyword evidence="1" id="KW-1133">Transmembrane helix</keyword>
<proteinExistence type="predicted"/>
<reference evidence="2 3" key="1">
    <citation type="submission" date="2020-01" db="EMBL/GenBank/DDBJ databases">
        <title>Draft genome sequence of Aspergillus lentulus IFM 60648.</title>
        <authorList>
            <person name="Takahashi H."/>
            <person name="Yaguchi T."/>
        </authorList>
    </citation>
    <scope>NUCLEOTIDE SEQUENCE [LARGE SCALE GENOMIC DNA]</scope>
    <source>
        <strain evidence="2 3">IFM 60648</strain>
    </source>
</reference>
<evidence type="ECO:0000256" key="1">
    <source>
        <dbReference type="SAM" id="Phobius"/>
    </source>
</evidence>
<sequence length="90" mass="9036">MVQIPITALQVVLSASDVRSGGVDVAAVEAAGGAELQDIVPVDLLGPVRRGFQVTVSDASLVAVGLGGAAFLASLGMERKRIMAKGCEAS</sequence>
<keyword evidence="1" id="KW-0472">Membrane</keyword>
<keyword evidence="1" id="KW-0812">Transmembrane</keyword>
<feature type="transmembrane region" description="Helical" evidence="1">
    <location>
        <begin position="52"/>
        <end position="75"/>
    </location>
</feature>
<organism evidence="2 3">
    <name type="scientific">Aspergillus lentulus</name>
    <dbReference type="NCBI Taxonomy" id="293939"/>
    <lineage>
        <taxon>Eukaryota</taxon>
        <taxon>Fungi</taxon>
        <taxon>Dikarya</taxon>
        <taxon>Ascomycota</taxon>
        <taxon>Pezizomycotina</taxon>
        <taxon>Eurotiomycetes</taxon>
        <taxon>Eurotiomycetidae</taxon>
        <taxon>Eurotiales</taxon>
        <taxon>Aspergillaceae</taxon>
        <taxon>Aspergillus</taxon>
        <taxon>Aspergillus subgen. Fumigati</taxon>
    </lineage>
</organism>
<evidence type="ECO:0000313" key="3">
    <source>
        <dbReference type="Proteomes" id="UP000465220"/>
    </source>
</evidence>
<accession>A0ABQ0ZUE4</accession>
<comment type="caution">
    <text evidence="2">The sequence shown here is derived from an EMBL/GenBank/DDBJ whole genome shotgun (WGS) entry which is preliminary data.</text>
</comment>
<keyword evidence="3" id="KW-1185">Reference proteome</keyword>
<dbReference type="Proteomes" id="UP000465220">
    <property type="component" value="Unassembled WGS sequence"/>
</dbReference>
<name>A0ABQ0ZUE4_ASPLE</name>
<gene>
    <name evidence="2" type="ORF">IFM60648_01386</name>
</gene>
<protein>
    <submittedName>
        <fullName evidence="2">HC-toxin efflux carrier TOXA</fullName>
    </submittedName>
</protein>
<evidence type="ECO:0000313" key="2">
    <source>
        <dbReference type="EMBL" id="GFF64791.1"/>
    </source>
</evidence>